<evidence type="ECO:0000313" key="2">
    <source>
        <dbReference type="EMBL" id="UMM22005.1"/>
    </source>
</evidence>
<dbReference type="Proteomes" id="UP000829354">
    <property type="component" value="Chromosome III"/>
</dbReference>
<gene>
    <name evidence="2" type="ORF">L5515_003442</name>
</gene>
<proteinExistence type="predicted"/>
<evidence type="ECO:0000256" key="1">
    <source>
        <dbReference type="SAM" id="MobiDB-lite"/>
    </source>
</evidence>
<accession>A0AAE9EKL4</accession>
<evidence type="ECO:0000313" key="3">
    <source>
        <dbReference type="Proteomes" id="UP000829354"/>
    </source>
</evidence>
<name>A0AAE9EKL4_CAEBR</name>
<dbReference type="EMBL" id="CP092622">
    <property type="protein sequence ID" value="UMM22005.1"/>
    <property type="molecule type" value="Genomic_DNA"/>
</dbReference>
<feature type="region of interest" description="Disordered" evidence="1">
    <location>
        <begin position="1"/>
        <end position="54"/>
    </location>
</feature>
<keyword evidence="3" id="KW-1185">Reference proteome</keyword>
<feature type="region of interest" description="Disordered" evidence="1">
    <location>
        <begin position="137"/>
        <end position="165"/>
    </location>
</feature>
<organism evidence="2 3">
    <name type="scientific">Caenorhabditis briggsae</name>
    <dbReference type="NCBI Taxonomy" id="6238"/>
    <lineage>
        <taxon>Eukaryota</taxon>
        <taxon>Metazoa</taxon>
        <taxon>Ecdysozoa</taxon>
        <taxon>Nematoda</taxon>
        <taxon>Chromadorea</taxon>
        <taxon>Rhabditida</taxon>
        <taxon>Rhabditina</taxon>
        <taxon>Rhabditomorpha</taxon>
        <taxon>Rhabditoidea</taxon>
        <taxon>Rhabditidae</taxon>
        <taxon>Peloderinae</taxon>
        <taxon>Caenorhabditis</taxon>
    </lineage>
</organism>
<sequence>MRRWEETETAEGPSKGERRSAWACNAQLLDSKEKAETAKKRKSPPHYSKKFYQRHLKRKVLEQRRIRNEEPLWDVFIHHNYDGQEADGEQPAQAISVTEPEAKLENVENGRASNTTLAAKDTNVEMAEIHAERHNSPMLESVWSEKLERSDSSNTDESPMKPTNADAVTANHIGAQFPAEWKTRREIKDEAVFRFLNWAKKLGDEDKDKKAEEKEKELAEIAETRFLENKQKFRSLLIEREFSAEEWTLMKQFLDYPELAAIVVKMRRSQGVPGLRQNRRRCLTCEESLAGMPLTAHKTEHCSIPYESRILVSKRLFGQRKCYGCGRMKEDGNCNCKSVPCRRCWRWNVPESFPHLQVMGTCQMVWKIRQETGHVPTEHEISDFTKRNDKIASIIQHKLEKFVAETERELVDAGRASNQKTEA</sequence>
<feature type="compositionally biased region" description="Basic residues" evidence="1">
    <location>
        <begin position="39"/>
        <end position="54"/>
    </location>
</feature>
<dbReference type="AlphaFoldDB" id="A0AAE9EKL4"/>
<reference evidence="2 3" key="1">
    <citation type="submission" date="2022-04" db="EMBL/GenBank/DDBJ databases">
        <title>Chromosome-level reference genomes for two strains of Caenorhabditis briggsae: an improved platform for comparative genomics.</title>
        <authorList>
            <person name="Stevens L."/>
            <person name="Andersen E."/>
        </authorList>
    </citation>
    <scope>NUCLEOTIDE SEQUENCE [LARGE SCALE GENOMIC DNA]</scope>
    <source>
        <strain evidence="2">VX34</strain>
        <tissue evidence="2">Whole-organism</tissue>
    </source>
</reference>
<protein>
    <submittedName>
        <fullName evidence="2">Uncharacterized protein</fullName>
    </submittedName>
</protein>